<dbReference type="GO" id="GO:0003964">
    <property type="term" value="F:RNA-directed DNA polymerase activity"/>
    <property type="evidence" value="ECO:0007669"/>
    <property type="project" value="UniProtKB-KW"/>
</dbReference>
<evidence type="ECO:0000313" key="17">
    <source>
        <dbReference type="Ensembl" id="ENSCCRP00010032639.1"/>
    </source>
</evidence>
<evidence type="ECO:0000256" key="9">
    <source>
        <dbReference type="ARBA" id="ARBA00022918"/>
    </source>
</evidence>
<dbReference type="FunFam" id="3.30.420.10:FF:000032">
    <property type="entry name" value="Retrovirus-related Pol polyprotein from transposon 297-like Protein"/>
    <property type="match status" value="1"/>
</dbReference>
<keyword evidence="4" id="KW-0808">Transferase</keyword>
<evidence type="ECO:0000259" key="15">
    <source>
        <dbReference type="PROSITE" id="PS50878"/>
    </source>
</evidence>
<dbReference type="CDD" id="cd01647">
    <property type="entry name" value="RT_LTR"/>
    <property type="match status" value="1"/>
</dbReference>
<dbReference type="EC" id="2.7.7.49" evidence="3"/>
<dbReference type="InterPro" id="IPR001584">
    <property type="entry name" value="Integrase_cat-core"/>
</dbReference>
<dbReference type="Pfam" id="PF17921">
    <property type="entry name" value="Integrase_H2C2"/>
    <property type="match status" value="1"/>
</dbReference>
<dbReference type="SMART" id="SM00343">
    <property type="entry name" value="ZnF_C2HC"/>
    <property type="match status" value="1"/>
</dbReference>
<dbReference type="PROSITE" id="PS50158">
    <property type="entry name" value="ZF_CCHC"/>
    <property type="match status" value="1"/>
</dbReference>
<feature type="region of interest" description="Disordered" evidence="12">
    <location>
        <begin position="320"/>
        <end position="353"/>
    </location>
</feature>
<dbReference type="PROSITE" id="PS50994">
    <property type="entry name" value="INTEGRASE"/>
    <property type="match status" value="1"/>
</dbReference>
<dbReference type="PANTHER" id="PTHR37984">
    <property type="entry name" value="PROTEIN CBG26694"/>
    <property type="match status" value="1"/>
</dbReference>
<keyword evidence="8" id="KW-0378">Hydrolase</keyword>
<dbReference type="Pfam" id="PF00098">
    <property type="entry name" value="zf-CCHC"/>
    <property type="match status" value="1"/>
</dbReference>
<reference evidence="17" key="2">
    <citation type="submission" date="2025-09" db="UniProtKB">
        <authorList>
            <consortium name="Ensembl"/>
        </authorList>
    </citation>
    <scope>IDENTIFICATION</scope>
</reference>
<dbReference type="FunFam" id="3.30.70.270:FF:000020">
    <property type="entry name" value="Transposon Tf2-6 polyprotein-like Protein"/>
    <property type="match status" value="1"/>
</dbReference>
<dbReference type="Pfam" id="PF00078">
    <property type="entry name" value="RVT_1"/>
    <property type="match status" value="1"/>
</dbReference>
<evidence type="ECO:0000256" key="10">
    <source>
        <dbReference type="ARBA" id="ARBA00039658"/>
    </source>
</evidence>
<dbReference type="CDD" id="cd09274">
    <property type="entry name" value="RNase_HI_RT_Ty3"/>
    <property type="match status" value="1"/>
</dbReference>
<dbReference type="PROSITE" id="PS50878">
    <property type="entry name" value="RT_POL"/>
    <property type="match status" value="1"/>
</dbReference>
<dbReference type="InterPro" id="IPR036397">
    <property type="entry name" value="RNaseH_sf"/>
</dbReference>
<dbReference type="Ensembl" id="ENSCCRT00010035798.1">
    <property type="protein sequence ID" value="ENSCCRP00010032639.1"/>
    <property type="gene ID" value="ENSCCRG00010013887.1"/>
</dbReference>
<evidence type="ECO:0000256" key="7">
    <source>
        <dbReference type="ARBA" id="ARBA00022759"/>
    </source>
</evidence>
<feature type="domain" description="Integrase catalytic" evidence="16">
    <location>
        <begin position="707"/>
        <end position="865"/>
    </location>
</feature>
<protein>
    <recommendedName>
        <fullName evidence="10">Gypsy retrotransposon integrase-like protein 1</fullName>
        <ecNumber evidence="3">2.7.7.49</ecNumber>
        <ecNumber evidence="2">3.1.26.4</ecNumber>
    </recommendedName>
</protein>
<evidence type="ECO:0000259" key="16">
    <source>
        <dbReference type="PROSITE" id="PS50994"/>
    </source>
</evidence>
<dbReference type="Gene3D" id="2.40.70.10">
    <property type="entry name" value="Acid Proteases"/>
    <property type="match status" value="1"/>
</dbReference>
<dbReference type="Pfam" id="PF00077">
    <property type="entry name" value="RVP"/>
    <property type="match status" value="1"/>
</dbReference>
<dbReference type="SUPFAM" id="SSF50630">
    <property type="entry name" value="Acid proteases"/>
    <property type="match status" value="1"/>
</dbReference>
<keyword evidence="9" id="KW-0695">RNA-directed DNA polymerase</keyword>
<feature type="domain" description="SCAN box" evidence="14">
    <location>
        <begin position="234"/>
        <end position="310"/>
    </location>
</feature>
<evidence type="ECO:0000256" key="6">
    <source>
        <dbReference type="ARBA" id="ARBA00022722"/>
    </source>
</evidence>
<dbReference type="Proteomes" id="UP000694427">
    <property type="component" value="Unplaced"/>
</dbReference>
<dbReference type="SUPFAM" id="SSF57756">
    <property type="entry name" value="Retrovirus zinc finger-like domains"/>
    <property type="match status" value="1"/>
</dbReference>
<dbReference type="InterPro" id="IPR043128">
    <property type="entry name" value="Rev_trsase/Diguanyl_cyclase"/>
</dbReference>
<dbReference type="SUPFAM" id="SSF53098">
    <property type="entry name" value="Ribonuclease H-like"/>
    <property type="match status" value="1"/>
</dbReference>
<comment type="similarity">
    <text evidence="1">Belongs to the beta type-B retroviral polymerase family. HERV class-II K(HML-2) pol subfamily.</text>
</comment>
<dbReference type="Pfam" id="PF17917">
    <property type="entry name" value="RT_RNaseH"/>
    <property type="match status" value="1"/>
</dbReference>
<dbReference type="PANTHER" id="PTHR37984:SF5">
    <property type="entry name" value="PROTEIN NYNRIN-LIKE"/>
    <property type="match status" value="1"/>
</dbReference>
<dbReference type="Gene3D" id="3.30.70.270">
    <property type="match status" value="2"/>
</dbReference>
<keyword evidence="11" id="KW-0863">Zinc-finger</keyword>
<dbReference type="GO" id="GO:0003676">
    <property type="term" value="F:nucleic acid binding"/>
    <property type="evidence" value="ECO:0007669"/>
    <property type="project" value="InterPro"/>
</dbReference>
<dbReference type="CDD" id="cd07936">
    <property type="entry name" value="SCAN"/>
    <property type="match status" value="1"/>
</dbReference>
<feature type="domain" description="Reverse transcriptase" evidence="15">
    <location>
        <begin position="1087"/>
        <end position="1265"/>
    </location>
</feature>
<dbReference type="InterPro" id="IPR018061">
    <property type="entry name" value="Retropepsins"/>
</dbReference>
<evidence type="ECO:0000256" key="3">
    <source>
        <dbReference type="ARBA" id="ARBA00012493"/>
    </source>
</evidence>
<dbReference type="Pfam" id="PF22938">
    <property type="entry name" value="Integrase_p58_C"/>
    <property type="match status" value="1"/>
</dbReference>
<evidence type="ECO:0000259" key="13">
    <source>
        <dbReference type="PROSITE" id="PS50158"/>
    </source>
</evidence>
<dbReference type="SMART" id="SM00431">
    <property type="entry name" value="SCAN"/>
    <property type="match status" value="1"/>
</dbReference>
<dbReference type="InterPro" id="IPR041373">
    <property type="entry name" value="RT_RNaseH"/>
</dbReference>
<accession>A0A8C1JHN6</accession>
<evidence type="ECO:0000313" key="18">
    <source>
        <dbReference type="Proteomes" id="UP000694427"/>
    </source>
</evidence>
<dbReference type="InterPro" id="IPR021109">
    <property type="entry name" value="Peptidase_aspartic_dom_sf"/>
</dbReference>
<evidence type="ECO:0000259" key="14">
    <source>
        <dbReference type="PROSITE" id="PS50804"/>
    </source>
</evidence>
<dbReference type="Gene3D" id="1.10.4020.10">
    <property type="entry name" value="DNA breaking-rejoining enzymes"/>
    <property type="match status" value="1"/>
</dbReference>
<dbReference type="InterPro" id="IPR001878">
    <property type="entry name" value="Znf_CCHC"/>
</dbReference>
<dbReference type="InterPro" id="IPR043502">
    <property type="entry name" value="DNA/RNA_pol_sf"/>
</dbReference>
<sequence length="1500" mass="170706">MRGGRVTRGGQTGNKKTESTHIERGHRVEGEVAMEGEALKGASGGEDEEGKEPTLSDLAGIMRSFIGQQETREAKFREEANRQEYQFKALQHQFRLLQQEVEVRASPVPEPVSTMPDPSEDYDLNVDHPKAQASPSIESIQPTMSTAGQFRSFHEPRMEKLTENDDVEHFLITFERIAVACRWPKVDWVFRLLPLLTGKARGAYVHMDIDDVHEYEKVKTAILKKYDINPETYRQRFRSLYVEPEESPKELYVRLKELYVKWIQPQGKTLHEISEILIMEQFLRMLSPELQVWVKEHGPKSAAEAATLADVFVAARKKGQPWSSMGGKAGKDGHRPIPPQYQQRPAPGVGKPPMRENQYTPPRAPNRTPICYLCGQEGHVKPMCPKNPAKLTQMCFIPRQSANPEPKGNHTMRMTWVKINGENLRALIDTGSTQTLVQRKYVPANAICTLETVPICCVHGDEKHYPTADIYLEIEGQMYLLNVGVADHLPFPVVLGEDLPVLYDLIKPVQSCNVVTRAQAKQVDADSITLSALPFYNEVFETCPWKAHKTRSQRRTDKFQGTPIQPSAEATPDMSLGFQIPTDIMQMQENDPTLSTLLQRVRGRKKETNTNGVQNEYVLQNGVLYHQNGQVKQLVVPKVAREIVLNLGHSIPWAGHLGKYKTTARIKRHFHWPGLQTDVAQFCRSCSQCQKTSMKSPSKAPLQPLPVTSTPFERLGMDIVGPVEKSKTGNRFMLVVTDYATKYPEVFPLKSVKAKTVAFSLVQFFSRVGFPCEILTDQGTNFMSELLKQVYQLLGIKRVRTTPYHPQTGGLTERFNQTLKQMLRKFVNETGSDWDHWLPYLLFAYREVPQASTGFSPFELLYGHEVRGPLALLRDTWGGDQGKEGTINVISYVVQMREKLQRMRELAQTHMLEAQKHQKTWYDKSARQRGFQPGQKVLVMLPTSDSKLLAKWQGPFEVQKKLGPTTYQVSTPGHQRSSRVLHVNLLKEWIPRAEVFLIQAVKEEEEADDQYLPLPVSTELDVSHLSKDQQSQVQTLLYSETFQEYPGRTNLVEHDIVLKPDATVRRMSYRIPERLLVSLKKEVDLMLSLGIIQQSKSEWCNPVVLVPKKDGTIRFCIDFRYLNSISKFDSYPTPRIDDLIDRLGKAKYLTTIDLCKGYWQVPLTKQSQELTAFRTPWGLFQFTVLPFGLHGAPATFQRLMDQVLYGLSEFSCAYLDDIVIYSTTWEGHVEHLKVVFDRLRSAGLTINPAKCVLAKKETEYLGFTIGGGLIKPQVRKIHAIESCPLPQTRKELRSFLGMAGFYHRFIPNFSARAALLTDKTGSRCPNQVKWTGEAVAAFKDIQKSLSKSPVLHSPNFEKRFILQTDASERGVGAVLLQGPKEERHPVAYISRKLLPREVRYSTVEKEALAVKWALDSFKYYLMGREFTLESDHKALQWLERMKYTNGRITRWYLAMQPFRFTVQYIPGKFNTTADYLSRWPSSSSEGGGCVMATAMASQPV</sequence>
<evidence type="ECO:0000256" key="2">
    <source>
        <dbReference type="ARBA" id="ARBA00012180"/>
    </source>
</evidence>
<keyword evidence="18" id="KW-1185">Reference proteome</keyword>
<feature type="region of interest" description="Disordered" evidence="12">
    <location>
        <begin position="1"/>
        <end position="55"/>
    </location>
</feature>
<dbReference type="GO" id="GO:0004523">
    <property type="term" value="F:RNA-DNA hybrid ribonuclease activity"/>
    <property type="evidence" value="ECO:0007669"/>
    <property type="project" value="UniProtKB-EC"/>
</dbReference>
<dbReference type="InterPro" id="IPR041588">
    <property type="entry name" value="Integrase_H2C2"/>
</dbReference>
<evidence type="ECO:0000256" key="5">
    <source>
        <dbReference type="ARBA" id="ARBA00022695"/>
    </source>
</evidence>
<dbReference type="InterPro" id="IPR036875">
    <property type="entry name" value="Znf_CCHC_sf"/>
</dbReference>
<dbReference type="PROSITE" id="PS50804">
    <property type="entry name" value="SCAN_BOX"/>
    <property type="match status" value="1"/>
</dbReference>
<keyword evidence="11" id="KW-0862">Zinc</keyword>
<feature type="compositionally biased region" description="Basic and acidic residues" evidence="12">
    <location>
        <begin position="15"/>
        <end position="30"/>
    </location>
</feature>
<reference evidence="17" key="1">
    <citation type="submission" date="2025-08" db="UniProtKB">
        <authorList>
            <consortium name="Ensembl"/>
        </authorList>
    </citation>
    <scope>IDENTIFICATION</scope>
</reference>
<dbReference type="InterPro" id="IPR000477">
    <property type="entry name" value="RT_dom"/>
</dbReference>
<evidence type="ECO:0000256" key="12">
    <source>
        <dbReference type="SAM" id="MobiDB-lite"/>
    </source>
</evidence>
<evidence type="ECO:0000256" key="11">
    <source>
        <dbReference type="PROSITE-ProRule" id="PRU00047"/>
    </source>
</evidence>
<dbReference type="CDD" id="cd00303">
    <property type="entry name" value="retropepsin_like"/>
    <property type="match status" value="1"/>
</dbReference>
<keyword evidence="6" id="KW-0540">Nuclease</keyword>
<feature type="compositionally biased region" description="Gly residues" evidence="12">
    <location>
        <begin position="1"/>
        <end position="12"/>
    </location>
</feature>
<dbReference type="Gene3D" id="3.30.420.10">
    <property type="entry name" value="Ribonuclease H-like superfamily/Ribonuclease H"/>
    <property type="match status" value="1"/>
</dbReference>
<keyword evidence="5" id="KW-0548">Nucleotidyltransferase</keyword>
<dbReference type="Pfam" id="PF02023">
    <property type="entry name" value="SCAN"/>
    <property type="match status" value="1"/>
</dbReference>
<dbReference type="FunFam" id="3.10.20.370:FF:000001">
    <property type="entry name" value="Retrovirus-related Pol polyprotein from transposon 17.6-like protein"/>
    <property type="match status" value="1"/>
</dbReference>
<dbReference type="Gene3D" id="1.10.340.70">
    <property type="match status" value="1"/>
</dbReference>
<proteinExistence type="inferred from homology"/>
<dbReference type="SUPFAM" id="SSF47353">
    <property type="entry name" value="Retrovirus capsid dimerization domain-like"/>
    <property type="match status" value="1"/>
</dbReference>
<dbReference type="Pfam" id="PF00665">
    <property type="entry name" value="rve"/>
    <property type="match status" value="1"/>
</dbReference>
<dbReference type="SUPFAM" id="SSF56672">
    <property type="entry name" value="DNA/RNA polymerases"/>
    <property type="match status" value="1"/>
</dbReference>
<keyword evidence="11" id="KW-0479">Metal-binding</keyword>
<evidence type="ECO:0000256" key="4">
    <source>
        <dbReference type="ARBA" id="ARBA00022679"/>
    </source>
</evidence>
<dbReference type="FunFam" id="1.10.340.70:FF:000001">
    <property type="entry name" value="Retrovirus-related Pol polyprotein from transposon gypsy-like Protein"/>
    <property type="match status" value="1"/>
</dbReference>
<dbReference type="InterPro" id="IPR003309">
    <property type="entry name" value="SCAN_dom"/>
</dbReference>
<dbReference type="InterPro" id="IPR050951">
    <property type="entry name" value="Retrovirus_Pol_polyprotein"/>
</dbReference>
<feature type="region of interest" description="Disordered" evidence="12">
    <location>
        <begin position="551"/>
        <end position="572"/>
    </location>
</feature>
<name>A0A8C1JHN6_CYPCA</name>
<dbReference type="GO" id="GO:0015074">
    <property type="term" value="P:DNA integration"/>
    <property type="evidence" value="ECO:0007669"/>
    <property type="project" value="InterPro"/>
</dbReference>
<dbReference type="EC" id="3.1.26.4" evidence="2"/>
<evidence type="ECO:0000256" key="1">
    <source>
        <dbReference type="ARBA" id="ARBA00010879"/>
    </source>
</evidence>
<evidence type="ECO:0000256" key="8">
    <source>
        <dbReference type="ARBA" id="ARBA00022801"/>
    </source>
</evidence>
<dbReference type="InterPro" id="IPR054465">
    <property type="entry name" value="Integrase_p58-like_C"/>
</dbReference>
<organism evidence="17 18">
    <name type="scientific">Cyprinus carpio</name>
    <name type="common">Common carp</name>
    <dbReference type="NCBI Taxonomy" id="7962"/>
    <lineage>
        <taxon>Eukaryota</taxon>
        <taxon>Metazoa</taxon>
        <taxon>Chordata</taxon>
        <taxon>Craniata</taxon>
        <taxon>Vertebrata</taxon>
        <taxon>Euteleostomi</taxon>
        <taxon>Actinopterygii</taxon>
        <taxon>Neopterygii</taxon>
        <taxon>Teleostei</taxon>
        <taxon>Ostariophysi</taxon>
        <taxon>Cypriniformes</taxon>
        <taxon>Cyprinidae</taxon>
        <taxon>Cyprininae</taxon>
        <taxon>Cyprinus</taxon>
    </lineage>
</organism>
<feature type="domain" description="CCHC-type" evidence="13">
    <location>
        <begin position="371"/>
        <end position="386"/>
    </location>
</feature>
<dbReference type="InterPro" id="IPR012337">
    <property type="entry name" value="RNaseH-like_sf"/>
</dbReference>
<dbReference type="GO" id="GO:0008270">
    <property type="term" value="F:zinc ion binding"/>
    <property type="evidence" value="ECO:0007669"/>
    <property type="project" value="UniProtKB-KW"/>
</dbReference>
<dbReference type="InterPro" id="IPR038269">
    <property type="entry name" value="SCAN_sf"/>
</dbReference>
<dbReference type="Gene3D" id="3.10.10.10">
    <property type="entry name" value="HIV Type 1 Reverse Transcriptase, subunit A, domain 1"/>
    <property type="match status" value="1"/>
</dbReference>
<keyword evidence="7" id="KW-0255">Endonuclease</keyword>